<comment type="function">
    <text evidence="1">Could be involved in insertion of integral membrane proteins into the membrane.</text>
</comment>
<keyword evidence="1" id="KW-0472">Membrane</keyword>
<dbReference type="PANTHER" id="PTHR33383">
    <property type="entry name" value="MEMBRANE PROTEIN INSERTION EFFICIENCY FACTOR-RELATED"/>
    <property type="match status" value="1"/>
</dbReference>
<dbReference type="InterPro" id="IPR002696">
    <property type="entry name" value="Membr_insert_effic_factor_YidD"/>
</dbReference>
<dbReference type="EMBL" id="JAAGRQ010000001">
    <property type="protein sequence ID" value="NDY55184.1"/>
    <property type="molecule type" value="Genomic_DNA"/>
</dbReference>
<dbReference type="GO" id="GO:0005886">
    <property type="term" value="C:plasma membrane"/>
    <property type="evidence" value="ECO:0007669"/>
    <property type="project" value="UniProtKB-SubCell"/>
</dbReference>
<dbReference type="AlphaFoldDB" id="A0A7K3NG71"/>
<comment type="similarity">
    <text evidence="1">Belongs to the UPF0161 family.</text>
</comment>
<reference evidence="2 3" key="1">
    <citation type="submission" date="2020-02" db="EMBL/GenBank/DDBJ databases">
        <title>Comparative genomics of sulfur disproportionating microorganisms.</title>
        <authorList>
            <person name="Ward L.M."/>
            <person name="Bertran E."/>
            <person name="Johnston D.T."/>
        </authorList>
    </citation>
    <scope>NUCLEOTIDE SEQUENCE [LARGE SCALE GENOMIC DNA]</scope>
    <source>
        <strain evidence="2 3">DSM 3696</strain>
    </source>
</reference>
<comment type="subcellular location">
    <subcellularLocation>
        <location evidence="1">Cell membrane</location>
        <topology evidence="1">Peripheral membrane protein</topology>
        <orientation evidence="1">Cytoplasmic side</orientation>
    </subcellularLocation>
</comment>
<organism evidence="2 3">
    <name type="scientific">Desulfolutivibrio sulfodismutans</name>
    <dbReference type="NCBI Taxonomy" id="63561"/>
    <lineage>
        <taxon>Bacteria</taxon>
        <taxon>Pseudomonadati</taxon>
        <taxon>Thermodesulfobacteriota</taxon>
        <taxon>Desulfovibrionia</taxon>
        <taxon>Desulfovibrionales</taxon>
        <taxon>Desulfovibrionaceae</taxon>
        <taxon>Desulfolutivibrio</taxon>
    </lineage>
</organism>
<proteinExistence type="inferred from homology"/>
<evidence type="ECO:0000313" key="3">
    <source>
        <dbReference type="Proteomes" id="UP000469724"/>
    </source>
</evidence>
<keyword evidence="3" id="KW-1185">Reference proteome</keyword>
<dbReference type="HAMAP" id="MF_00386">
    <property type="entry name" value="UPF0161_YidD"/>
    <property type="match status" value="1"/>
</dbReference>
<dbReference type="PANTHER" id="PTHR33383:SF1">
    <property type="entry name" value="MEMBRANE PROTEIN INSERTION EFFICIENCY FACTOR-RELATED"/>
    <property type="match status" value="1"/>
</dbReference>
<gene>
    <name evidence="2" type="primary">yidD</name>
    <name evidence="2" type="ORF">G3N56_00290</name>
</gene>
<keyword evidence="1" id="KW-1003">Cell membrane</keyword>
<protein>
    <recommendedName>
        <fullName evidence="1">Putative membrane protein insertion efficiency factor</fullName>
    </recommendedName>
</protein>
<sequence length="138" mass="14888">MRRIALSCIRFYQLAVSPWHQPCCRFVPSCSRYAYEAYSRFGFFRASFLTLKRLLRCHPFGGYGYDPVPDAPSAATGPAGSVQDSAPSIFTSTDGNIHHHGKQTRHAGCGPLSGGAFGLELPVPDAEKAPAAAPGHHI</sequence>
<dbReference type="Proteomes" id="UP000469724">
    <property type="component" value="Unassembled WGS sequence"/>
</dbReference>
<dbReference type="Pfam" id="PF01809">
    <property type="entry name" value="YidD"/>
    <property type="match status" value="1"/>
</dbReference>
<dbReference type="NCBIfam" id="TIGR00278">
    <property type="entry name" value="membrane protein insertion efficiency factor YidD"/>
    <property type="match status" value="1"/>
</dbReference>
<dbReference type="SMART" id="SM01234">
    <property type="entry name" value="Haemolytic"/>
    <property type="match status" value="1"/>
</dbReference>
<evidence type="ECO:0000256" key="1">
    <source>
        <dbReference type="HAMAP-Rule" id="MF_00386"/>
    </source>
</evidence>
<name>A0A7K3NG71_9BACT</name>
<comment type="caution">
    <text evidence="2">The sequence shown here is derived from an EMBL/GenBank/DDBJ whole genome shotgun (WGS) entry which is preliminary data.</text>
</comment>
<evidence type="ECO:0000313" key="2">
    <source>
        <dbReference type="EMBL" id="NDY55184.1"/>
    </source>
</evidence>
<accession>A0A7K3NG71</accession>